<proteinExistence type="predicted"/>
<dbReference type="InterPro" id="IPR016181">
    <property type="entry name" value="Acyl_CoA_acyltransferase"/>
</dbReference>
<feature type="domain" description="N-acetyltransferase" evidence="1">
    <location>
        <begin position="45"/>
        <end position="210"/>
    </location>
</feature>
<dbReference type="InterPro" id="IPR000182">
    <property type="entry name" value="GNAT_dom"/>
</dbReference>
<organism evidence="2 3">
    <name type="scientific">Reyranella aquatilis</name>
    <dbReference type="NCBI Taxonomy" id="2035356"/>
    <lineage>
        <taxon>Bacteria</taxon>
        <taxon>Pseudomonadati</taxon>
        <taxon>Pseudomonadota</taxon>
        <taxon>Alphaproteobacteria</taxon>
        <taxon>Hyphomicrobiales</taxon>
        <taxon>Reyranellaceae</taxon>
        <taxon>Reyranella</taxon>
    </lineage>
</organism>
<evidence type="ECO:0000313" key="3">
    <source>
        <dbReference type="Proteomes" id="UP001198862"/>
    </source>
</evidence>
<evidence type="ECO:0000313" key="2">
    <source>
        <dbReference type="EMBL" id="MCC8427334.1"/>
    </source>
</evidence>
<dbReference type="Gene3D" id="3.40.630.30">
    <property type="match status" value="1"/>
</dbReference>
<sequence length="216" mass="24596">MHDLRKWAWQSSKRVTAPFGELTCALFYERSLAEPVMPPANPLGASIRRAEEGDLDTICRLYVDDPWLWLGDGPRDEAARGRYLDRLRRGEQCWLAFVDGVLAHANWTCFNWGDALPGHPIRLRPGEVYTTDAFTPPAFRGKGVHALVLGTMLLEARRQGARQAYTLGQVDRPDAHKGLRALGWQECGRIYYFLPRGAARTPFLFRRGRTDPLFRD</sequence>
<protein>
    <recommendedName>
        <fullName evidence="1">N-acetyltransferase domain-containing protein</fullName>
    </recommendedName>
</protein>
<name>A0ABS8KMT1_9HYPH</name>
<dbReference type="SUPFAM" id="SSF55729">
    <property type="entry name" value="Acyl-CoA N-acyltransferases (Nat)"/>
    <property type="match status" value="1"/>
</dbReference>
<dbReference type="RefSeq" id="WP_230548576.1">
    <property type="nucleotide sequence ID" value="NZ_JAJISD010000001.1"/>
</dbReference>
<dbReference type="PROSITE" id="PS51186">
    <property type="entry name" value="GNAT"/>
    <property type="match status" value="1"/>
</dbReference>
<comment type="caution">
    <text evidence="2">The sequence shown here is derived from an EMBL/GenBank/DDBJ whole genome shotgun (WGS) entry which is preliminary data.</text>
</comment>
<evidence type="ECO:0000259" key="1">
    <source>
        <dbReference type="PROSITE" id="PS51186"/>
    </source>
</evidence>
<reference evidence="2 3" key="1">
    <citation type="submission" date="2021-11" db="EMBL/GenBank/DDBJ databases">
        <authorList>
            <person name="Lee D.-H."/>
            <person name="Kim S.-B."/>
        </authorList>
    </citation>
    <scope>NUCLEOTIDE SEQUENCE [LARGE SCALE GENOMIC DNA]</scope>
    <source>
        <strain evidence="2 3">KCTC 52223</strain>
    </source>
</reference>
<dbReference type="EMBL" id="JAJISD010000001">
    <property type="protein sequence ID" value="MCC8427334.1"/>
    <property type="molecule type" value="Genomic_DNA"/>
</dbReference>
<keyword evidence="3" id="KW-1185">Reference proteome</keyword>
<dbReference type="Proteomes" id="UP001198862">
    <property type="component" value="Unassembled WGS sequence"/>
</dbReference>
<gene>
    <name evidence="2" type="ORF">LJ725_00010</name>
</gene>
<accession>A0ABS8KMT1</accession>